<gene>
    <name evidence="1" type="ORF">AT03_03790</name>
</gene>
<accession>A0A097QYQ5</accession>
<reference evidence="1 2" key="1">
    <citation type="journal article" date="2014" name="Gut Pathog.">
        <title>Gene clusters of Hafnia alvei strain FB1 important in survival and pathogenesis: a draft genome perspective.</title>
        <authorList>
            <person name="Tan J.Y."/>
            <person name="Yin W.F."/>
            <person name="Chan K.G."/>
        </authorList>
    </citation>
    <scope>NUCLEOTIDE SEQUENCE [LARGE SCALE GENOMIC DNA]</scope>
    <source>
        <strain evidence="1 2">FB1</strain>
    </source>
</reference>
<dbReference type="RefSeq" id="WP_025798970.1">
    <property type="nucleotide sequence ID" value="NZ_CP009706.1"/>
</dbReference>
<dbReference type="eggNOG" id="COG3311">
    <property type="taxonomic scope" value="Bacteria"/>
</dbReference>
<dbReference type="PATRIC" id="fig|1453496.5.peg.752"/>
<evidence type="ECO:0000313" key="2">
    <source>
        <dbReference type="Proteomes" id="UP000029986"/>
    </source>
</evidence>
<dbReference type="EMBL" id="CP009706">
    <property type="protein sequence ID" value="AIU71604.1"/>
    <property type="molecule type" value="Genomic_DNA"/>
</dbReference>
<dbReference type="Proteomes" id="UP000029986">
    <property type="component" value="Chromosome"/>
</dbReference>
<protein>
    <submittedName>
        <fullName evidence="1">Transcriptional regulator</fullName>
    </submittedName>
</protein>
<dbReference type="HOGENOM" id="CLU_140176_6_0_6"/>
<dbReference type="InterPro" id="IPR010260">
    <property type="entry name" value="AlpA"/>
</dbReference>
<sequence>MTKSFNQPTADQRLQALQNYGEPSDRLVREKERQYITSISRSTAWKLEQIGKFPRRKPLGAKSCGWLLSDLLYWISER</sequence>
<organism evidence="1 2">
    <name type="scientific">Hafnia alvei FB1</name>
    <dbReference type="NCBI Taxonomy" id="1453496"/>
    <lineage>
        <taxon>Bacteria</taxon>
        <taxon>Pseudomonadati</taxon>
        <taxon>Pseudomonadota</taxon>
        <taxon>Gammaproteobacteria</taxon>
        <taxon>Enterobacterales</taxon>
        <taxon>Hafniaceae</taxon>
        <taxon>Hafnia</taxon>
    </lineage>
</organism>
<evidence type="ECO:0000313" key="1">
    <source>
        <dbReference type="EMBL" id="AIU71604.1"/>
    </source>
</evidence>
<dbReference type="OrthoDB" id="7064958at2"/>
<name>A0A097QYQ5_HAFAL</name>
<dbReference type="AlphaFoldDB" id="A0A097QYQ5"/>
<proteinExistence type="predicted"/>
<keyword evidence="2" id="KW-1185">Reference proteome</keyword>
<dbReference type="KEGG" id="hav:AT03_03790"/>
<dbReference type="Pfam" id="PF05930">
    <property type="entry name" value="Phage_AlpA"/>
    <property type="match status" value="1"/>
</dbReference>